<dbReference type="InterPro" id="IPR008528">
    <property type="entry name" value="unc-13_homologue"/>
</dbReference>
<dbReference type="Gene3D" id="1.10.357.50">
    <property type="match status" value="1"/>
</dbReference>
<dbReference type="PROSITE" id="PS51259">
    <property type="entry name" value="MHD2"/>
    <property type="match status" value="1"/>
</dbReference>
<dbReference type="Proteomes" id="UP000077755">
    <property type="component" value="Chromosome 2"/>
</dbReference>
<evidence type="ECO:0000313" key="3">
    <source>
        <dbReference type="EMBL" id="WOG88200.1"/>
    </source>
</evidence>
<evidence type="ECO:0000313" key="4">
    <source>
        <dbReference type="Proteomes" id="UP000077755"/>
    </source>
</evidence>
<evidence type="ECO:0008006" key="5">
    <source>
        <dbReference type="Google" id="ProtNLM"/>
    </source>
</evidence>
<reference evidence="3" key="2">
    <citation type="submission" date="2022-03" db="EMBL/GenBank/DDBJ databases">
        <title>Draft title - Genomic analysis of global carrot germplasm unveils the trajectory of domestication and the origin of high carotenoid orange carrot.</title>
        <authorList>
            <person name="Iorizzo M."/>
            <person name="Ellison S."/>
            <person name="Senalik D."/>
            <person name="Macko-Podgorni A."/>
            <person name="Grzebelus D."/>
            <person name="Bostan H."/>
            <person name="Rolling W."/>
            <person name="Curaba J."/>
            <person name="Simon P."/>
        </authorList>
    </citation>
    <scope>NUCLEOTIDE SEQUENCE</scope>
    <source>
        <tissue evidence="3">Leaf</tissue>
    </source>
</reference>
<name>A0AAF1AQ63_DAUCS</name>
<evidence type="ECO:0000259" key="1">
    <source>
        <dbReference type="PROSITE" id="PS51258"/>
    </source>
</evidence>
<dbReference type="AlphaFoldDB" id="A0AAF1AQ63"/>
<organism evidence="3 4">
    <name type="scientific">Daucus carota subsp. sativus</name>
    <name type="common">Carrot</name>
    <dbReference type="NCBI Taxonomy" id="79200"/>
    <lineage>
        <taxon>Eukaryota</taxon>
        <taxon>Viridiplantae</taxon>
        <taxon>Streptophyta</taxon>
        <taxon>Embryophyta</taxon>
        <taxon>Tracheophyta</taxon>
        <taxon>Spermatophyta</taxon>
        <taxon>Magnoliopsida</taxon>
        <taxon>eudicotyledons</taxon>
        <taxon>Gunneridae</taxon>
        <taxon>Pentapetalae</taxon>
        <taxon>asterids</taxon>
        <taxon>campanulids</taxon>
        <taxon>Apiales</taxon>
        <taxon>Apiaceae</taxon>
        <taxon>Apioideae</taxon>
        <taxon>Scandiceae</taxon>
        <taxon>Daucinae</taxon>
        <taxon>Daucus</taxon>
        <taxon>Daucus sect. Daucus</taxon>
    </lineage>
</organism>
<proteinExistence type="predicted"/>
<feature type="domain" description="MHD2" evidence="2">
    <location>
        <begin position="945"/>
        <end position="1055"/>
    </location>
</feature>
<evidence type="ECO:0000259" key="2">
    <source>
        <dbReference type="PROSITE" id="PS51259"/>
    </source>
</evidence>
<accession>A0AAF1AQ63</accession>
<dbReference type="KEGG" id="dcr:108209130"/>
<dbReference type="PANTHER" id="PTHR31280">
    <property type="entry name" value="PROTEIN UNC-13 HOMOLOG"/>
    <property type="match status" value="1"/>
</dbReference>
<dbReference type="InterPro" id="IPR057984">
    <property type="entry name" value="PATROL1_C"/>
</dbReference>
<feature type="domain" description="MHD1" evidence="1">
    <location>
        <begin position="672"/>
        <end position="813"/>
    </location>
</feature>
<reference evidence="3" key="1">
    <citation type="journal article" date="2016" name="Nat. Genet.">
        <title>A high-quality carrot genome assembly provides new insights into carotenoid accumulation and asterid genome evolution.</title>
        <authorList>
            <person name="Iorizzo M."/>
            <person name="Ellison S."/>
            <person name="Senalik D."/>
            <person name="Zeng P."/>
            <person name="Satapoomin P."/>
            <person name="Huang J."/>
            <person name="Bowman M."/>
            <person name="Iovene M."/>
            <person name="Sanseverino W."/>
            <person name="Cavagnaro P."/>
            <person name="Yildiz M."/>
            <person name="Macko-Podgorni A."/>
            <person name="Moranska E."/>
            <person name="Grzebelus E."/>
            <person name="Grzebelus D."/>
            <person name="Ashrafi H."/>
            <person name="Zheng Z."/>
            <person name="Cheng S."/>
            <person name="Spooner D."/>
            <person name="Van Deynze A."/>
            <person name="Simon P."/>
        </authorList>
    </citation>
    <scope>NUCLEOTIDE SEQUENCE</scope>
    <source>
        <tissue evidence="3">Leaf</tissue>
    </source>
</reference>
<keyword evidence="4" id="KW-1185">Reference proteome</keyword>
<dbReference type="InterPro" id="IPR014772">
    <property type="entry name" value="Munc13_dom-2"/>
</dbReference>
<dbReference type="PANTHER" id="PTHR31280:SF2">
    <property type="entry name" value="PROTEIN UNC-13 HOMOLOG"/>
    <property type="match status" value="1"/>
</dbReference>
<dbReference type="InterPro" id="IPR014770">
    <property type="entry name" value="Munc13_1"/>
</dbReference>
<gene>
    <name evidence="3" type="ORF">DCAR_0207434</name>
</gene>
<dbReference type="EMBL" id="CP093344">
    <property type="protein sequence ID" value="WOG88200.1"/>
    <property type="molecule type" value="Genomic_DNA"/>
</dbReference>
<dbReference type="PROSITE" id="PS51258">
    <property type="entry name" value="MHD1"/>
    <property type="match status" value="1"/>
</dbReference>
<dbReference type="Pfam" id="PF25761">
    <property type="entry name" value="TPR_PATROL1"/>
    <property type="match status" value="1"/>
</dbReference>
<sequence length="1104" mass="124604">MEEENFVELLQRYRRDRRILLDFLLSGSLIKKVIMPPGAISLDDVDLDQVSVDYVLGCAKKGEMLELSEAIRDYHDSTWLPHMNNGGSVDEFFLATNLESSGSPPKRAPPPVPTAEALPILPNLSTSLSLDSTQDEELSGLSKSQSLNSTKLQELTVDDIEDFEDGDYLDEVSTRRYSRRGLNDASDVTLGLPSFATGITDDGLRETAYEILLAAAGASGGLIVPSKEKKKEKKSRLIRKLGRSKTEHVSQSQQMSGLVGLLETMRVQMEISEAMDIRTRQGLINALAGKVGKRMDTLLIPLELLCCVSRSEFSDKKAYIRWQNRQLNMLEEGLVNHPAVGFGESARRASELKILLAKIEESESLPPSTGELQRTDCLRSLREIAIPLAERPARGDLTGEVCHWADGYHLNVRLYEKLLLSVFDVLDEGKLTEEVEEILELLKSTWRVLGITETIHYTCYAWVLFHQFAITGEQGILRHVIEQLNKIPLKEQRGPQERLHLKSLQCRVESDQKFLDLSFLQSFLLPIQRWANKQLGDYHLHFPEGSTMMENAVALAMVVRRLLLEEPELDGQTAHFTDRDQIEAYVSSSIRNAFLAILHDVEASGASEEHPLALLAEQTKKLLKKDAIIYMPILSQRHPQAPAVSASILHKLYGIKLKPFLEGVEHLTEDVVSVFPAADSLEQYVMALITSTCEEGTADSYCKKLALYKLETISGTLVLRWVNSQLGRILSWVERAIQQERWDPVSPQQRHGSSIVEVYRIVEETVDQFFALKVPMRLGELSSLFRGVDNAFQVYAKHVTDKLARKEDIIPPVPILTRYRKEVALKVFVKKEQHDPRLPDMRKSSEINVLTTPTLCVQLNTLYYAISQLNRLEDSIWERWMRKMPNDISNKRQSGETIRRDTFDGSRKDINAAIDQICEFTGTKVIFWDLREPFIENLFKPTVSQSRLEALIDPLDLVLNQLCDVIMEPLRDRVVTGLLQASLDGLLRVLLDGGPSRIFYPADAKLLEEDLEVLKEFFISGGDGLPRGVVENQVARVRQVIKLLGYETRELIDDLRSVSGLETQGSRSKLGADTKTLLRVLCHRGDSEASQFLKKQYKIPKSAA</sequence>
<protein>
    <recommendedName>
        <fullName evidence="5">Protein unc-13 homolog</fullName>
    </recommendedName>
</protein>